<evidence type="ECO:0000313" key="1">
    <source>
        <dbReference type="EMBL" id="ASC72297.1"/>
    </source>
</evidence>
<sequence length="32" mass="3209">MTAAESGTAIAGQIACLSSVTSFLSYLVDAMV</sequence>
<protein>
    <submittedName>
        <fullName evidence="1">Uncharacterized protein</fullName>
    </submittedName>
</protein>
<dbReference type="Proteomes" id="UP000191901">
    <property type="component" value="Chromosome"/>
</dbReference>
<evidence type="ECO:0000313" key="2">
    <source>
        <dbReference type="Proteomes" id="UP000191901"/>
    </source>
</evidence>
<gene>
    <name evidence="1" type="ORF">XM38_032530</name>
</gene>
<organism evidence="1 2">
    <name type="scientific">Halomicronema hongdechloris C2206</name>
    <dbReference type="NCBI Taxonomy" id="1641165"/>
    <lineage>
        <taxon>Bacteria</taxon>
        <taxon>Bacillati</taxon>
        <taxon>Cyanobacteriota</taxon>
        <taxon>Cyanophyceae</taxon>
        <taxon>Nodosilineales</taxon>
        <taxon>Nodosilineaceae</taxon>
        <taxon>Halomicronema</taxon>
    </lineage>
</organism>
<dbReference type="EMBL" id="CP021983">
    <property type="protein sequence ID" value="ASC72297.1"/>
    <property type="molecule type" value="Genomic_DNA"/>
</dbReference>
<proteinExistence type="predicted"/>
<dbReference type="AlphaFoldDB" id="A0A1Z3HQ67"/>
<reference evidence="1 2" key="1">
    <citation type="journal article" date="2016" name="Biochim. Biophys. Acta">
        <title>Characterization of red-shifted phycobilisomes isolated from the chlorophyll f-containing cyanobacterium Halomicronema hongdechloris.</title>
        <authorList>
            <person name="Li Y."/>
            <person name="Lin Y."/>
            <person name="Garvey C.J."/>
            <person name="Birch D."/>
            <person name="Corkery R.W."/>
            <person name="Loughlin P.C."/>
            <person name="Scheer H."/>
            <person name="Willows R.D."/>
            <person name="Chen M."/>
        </authorList>
    </citation>
    <scope>NUCLEOTIDE SEQUENCE [LARGE SCALE GENOMIC DNA]</scope>
    <source>
        <strain evidence="1 2">C2206</strain>
    </source>
</reference>
<keyword evidence="2" id="KW-1185">Reference proteome</keyword>
<name>A0A1Z3HQ67_9CYAN</name>
<accession>A0A1Z3HQ67</accession>
<dbReference type="KEGG" id="hhg:XM38_032530"/>